<feature type="repeat" description="TPR" evidence="3">
    <location>
        <begin position="911"/>
        <end position="944"/>
    </location>
</feature>
<evidence type="ECO:0000313" key="5">
    <source>
        <dbReference type="EMBL" id="KAJ6263292.1"/>
    </source>
</evidence>
<dbReference type="GO" id="GO:0031145">
    <property type="term" value="P:anaphase-promoting complex-dependent catabolic process"/>
    <property type="evidence" value="ECO:0007669"/>
    <property type="project" value="TreeGrafter"/>
</dbReference>
<proteinExistence type="inferred from homology"/>
<dbReference type="PANTHER" id="PTHR12558:SF13">
    <property type="entry name" value="CELL DIVISION CYCLE PROTEIN 27 HOMOLOG"/>
    <property type="match status" value="1"/>
</dbReference>
<dbReference type="Pfam" id="PF13181">
    <property type="entry name" value="TPR_8"/>
    <property type="match status" value="1"/>
</dbReference>
<dbReference type="InterPro" id="IPR019734">
    <property type="entry name" value="TPR_rpt"/>
</dbReference>
<dbReference type="SMART" id="SM00028">
    <property type="entry name" value="TPR"/>
    <property type="match status" value="7"/>
</dbReference>
<evidence type="ECO:0000256" key="3">
    <source>
        <dbReference type="PROSITE-ProRule" id="PRU00339"/>
    </source>
</evidence>
<feature type="compositionally biased region" description="Basic and acidic residues" evidence="4">
    <location>
        <begin position="692"/>
        <end position="704"/>
    </location>
</feature>
<organism evidence="5 6">
    <name type="scientific">Drechslerella dactyloides</name>
    <name type="common">Nematode-trapping fungus</name>
    <name type="synonym">Arthrobotrys dactyloides</name>
    <dbReference type="NCBI Taxonomy" id="74499"/>
    <lineage>
        <taxon>Eukaryota</taxon>
        <taxon>Fungi</taxon>
        <taxon>Dikarya</taxon>
        <taxon>Ascomycota</taxon>
        <taxon>Pezizomycotina</taxon>
        <taxon>Orbiliomycetes</taxon>
        <taxon>Orbiliales</taxon>
        <taxon>Orbiliaceae</taxon>
        <taxon>Drechslerella</taxon>
    </lineage>
</organism>
<feature type="compositionally biased region" description="Polar residues" evidence="4">
    <location>
        <begin position="655"/>
        <end position="667"/>
    </location>
</feature>
<dbReference type="PROSITE" id="PS50005">
    <property type="entry name" value="TPR"/>
    <property type="match status" value="7"/>
</dbReference>
<accession>A0AAD6J6R8</accession>
<evidence type="ECO:0000313" key="6">
    <source>
        <dbReference type="Proteomes" id="UP001221413"/>
    </source>
</evidence>
<comment type="caution">
    <text evidence="5">The sequence shown here is derived from an EMBL/GenBank/DDBJ whole genome shotgun (WGS) entry which is preliminary data.</text>
</comment>
<dbReference type="Proteomes" id="UP001221413">
    <property type="component" value="Unassembled WGS sequence"/>
</dbReference>
<sequence length="1143" mass="127474">MPLCDATRSEILLACAEHLQKLVDRPYSADTFKWHVTFRRYYIKIGNHGELWPEYLTQKYFFEQAANNPDAPRIPRCVDLFIDQHTIVVPGKQAACMVMERVELMDQTVNREVLAWKSTWRTPSNVAPKDRLLVADLPQRAAAALEWIRRVPIPPGVAMGHLVDGYPRHAIFGYHTAPLPFSSALALQKFLNKVIRHIQMPSVDKNHISPVIIAHEPLEFTQSDMDPEHFGIDANGRTCIFDFECIGVLPRSFAIFTMVNMRCYSPFVNQVSKHLGWRRLDPRTGYSLARIRHFLLRSHQSTFGLDKDVPKPSPVDQVSGQNRDCSADIRSPSKLLSSITSFLSSSLFSPNSGALGAPSKATAQRADMEQYDPKQRRPPRPPLFSNPATAVAASATAGSCDPSILPNILSQLRKVVYYSLDNNLVTNAIFSAERLVAFDAKDPENTYLLALSLYRGNHVKHAESLTKGIKGHVGCAFIYAQCCLALRKYREGIAALEKCKSLWANESHWNQHSERERRSTPDAAAVFNVLGHLFMGLRDDKMAVQAYHASFQLNPYMWDSFSSAAETGAAIKASVVFKPTEEMLAAARLASATQSAATSMTEDGNIPLHMNSQSDQDLFAPSSSQASRSAETVFGVPPAPQNRLNEGGASVGMETPTSDSSVPTSIDYTKAPPRKARPQSVIDAPRKTFVTRSRDPDHQLEKKRSIASADETKNSQSAVTAPATRRSNRILASNRITSKFAAAGQREAKKPKTTTKSSSRSQLNAEKASSALVHSQGDVHMAEARPIAAPPQRPQEPKEIIAHAVILDVYKKLGIALVNLCRFDCKSAVLSYQALHQSQRDTPYVLAKLGRALYELSRYNEAGECFAKVRLMDPLRMQEMETYSTLLWHLKKDVELSFLAHELFDLDRVAPQAWCALGNCYSLQRDHDQALKCFRRATQIDDRLAYAYTLQGHEHLSNDDLEKAMSCFRSALSADGRHYNAWYGIGKVYEKSGKNDMALRHYKTAYSINPTNVVLICCVGAAFEKEGNYKQALVHYSKACDLAPTSALSKFRKARVLIGLGKLHMARDELVSIKDIAPDEANVHFMLARVYKLLHEKQLAIKHFTSALHLDPRASALIKEAMESLDDPNDDSYIEDAEPYLEQ</sequence>
<feature type="repeat" description="TPR" evidence="3">
    <location>
        <begin position="1081"/>
        <end position="1114"/>
    </location>
</feature>
<evidence type="ECO:0000256" key="1">
    <source>
        <dbReference type="ARBA" id="ARBA00022803"/>
    </source>
</evidence>
<feature type="region of interest" description="Disordered" evidence="4">
    <location>
        <begin position="596"/>
        <end position="770"/>
    </location>
</feature>
<feature type="repeat" description="TPR" evidence="3">
    <location>
        <begin position="524"/>
        <end position="557"/>
    </location>
</feature>
<dbReference type="EMBL" id="JAQGDS010000002">
    <property type="protein sequence ID" value="KAJ6263292.1"/>
    <property type="molecule type" value="Genomic_DNA"/>
</dbReference>
<dbReference type="PROSITE" id="PS50293">
    <property type="entry name" value="TPR_REGION"/>
    <property type="match status" value="1"/>
</dbReference>
<feature type="repeat" description="TPR" evidence="3">
    <location>
        <begin position="843"/>
        <end position="876"/>
    </location>
</feature>
<dbReference type="SUPFAM" id="SSF48452">
    <property type="entry name" value="TPR-like"/>
    <property type="match status" value="2"/>
</dbReference>
<dbReference type="GO" id="GO:0005737">
    <property type="term" value="C:cytoplasm"/>
    <property type="evidence" value="ECO:0007669"/>
    <property type="project" value="TreeGrafter"/>
</dbReference>
<dbReference type="Gene3D" id="1.25.40.10">
    <property type="entry name" value="Tetratricopeptide repeat domain"/>
    <property type="match status" value="4"/>
</dbReference>
<feature type="compositionally biased region" description="Basic and acidic residues" evidence="4">
    <location>
        <begin position="366"/>
        <end position="375"/>
    </location>
</feature>
<feature type="compositionally biased region" description="Polar residues" evidence="4">
    <location>
        <begin position="610"/>
        <end position="630"/>
    </location>
</feature>
<keyword evidence="6" id="KW-1185">Reference proteome</keyword>
<dbReference type="Pfam" id="PF12895">
    <property type="entry name" value="ANAPC3"/>
    <property type="match status" value="1"/>
</dbReference>
<dbReference type="GO" id="GO:0007091">
    <property type="term" value="P:metaphase/anaphase transition of mitotic cell cycle"/>
    <property type="evidence" value="ECO:0007669"/>
    <property type="project" value="TreeGrafter"/>
</dbReference>
<dbReference type="GO" id="GO:0051301">
    <property type="term" value="P:cell division"/>
    <property type="evidence" value="ECO:0007669"/>
    <property type="project" value="TreeGrafter"/>
</dbReference>
<dbReference type="GO" id="GO:0016567">
    <property type="term" value="P:protein ubiquitination"/>
    <property type="evidence" value="ECO:0007669"/>
    <property type="project" value="TreeGrafter"/>
</dbReference>
<feature type="region of interest" description="Disordered" evidence="4">
    <location>
        <begin position="305"/>
        <end position="325"/>
    </location>
</feature>
<dbReference type="GO" id="GO:0005680">
    <property type="term" value="C:anaphase-promoting complex"/>
    <property type="evidence" value="ECO:0007669"/>
    <property type="project" value="UniProtKB-ARBA"/>
</dbReference>
<feature type="repeat" description="TPR" evidence="3">
    <location>
        <begin position="979"/>
        <end position="1012"/>
    </location>
</feature>
<keyword evidence="1 3" id="KW-0802">TPR repeat</keyword>
<dbReference type="AlphaFoldDB" id="A0AAD6J6R8"/>
<feature type="repeat" description="TPR" evidence="3">
    <location>
        <begin position="1013"/>
        <end position="1046"/>
    </location>
</feature>
<dbReference type="InterPro" id="IPR011990">
    <property type="entry name" value="TPR-like_helical_dom_sf"/>
</dbReference>
<gene>
    <name evidence="5" type="ORF">Dda_1854</name>
</gene>
<dbReference type="Pfam" id="PF00515">
    <property type="entry name" value="TPR_1"/>
    <property type="match status" value="2"/>
</dbReference>
<name>A0AAD6J6R8_DREDA</name>
<feature type="repeat" description="TPR" evidence="3">
    <location>
        <begin position="945"/>
        <end position="978"/>
    </location>
</feature>
<comment type="similarity">
    <text evidence="2">Belongs to the APC3/CDC27 family.</text>
</comment>
<evidence type="ECO:0000256" key="4">
    <source>
        <dbReference type="SAM" id="MobiDB-lite"/>
    </source>
</evidence>
<protein>
    <submittedName>
        <fullName evidence="5">Uncharacterized protein</fullName>
    </submittedName>
</protein>
<dbReference type="PANTHER" id="PTHR12558">
    <property type="entry name" value="CELL DIVISION CYCLE 16,23,27"/>
    <property type="match status" value="1"/>
</dbReference>
<feature type="region of interest" description="Disordered" evidence="4">
    <location>
        <begin position="354"/>
        <end position="382"/>
    </location>
</feature>
<reference evidence="5" key="1">
    <citation type="submission" date="2023-01" db="EMBL/GenBank/DDBJ databases">
        <title>The chitinases involved in constricting ring structure development in the nematode-trapping fungus Drechslerella dactyloides.</title>
        <authorList>
            <person name="Wang R."/>
            <person name="Zhang L."/>
            <person name="Tang P."/>
            <person name="Li S."/>
            <person name="Liang L."/>
        </authorList>
    </citation>
    <scope>NUCLEOTIDE SEQUENCE</scope>
    <source>
        <strain evidence="5">YMF1.00031</strain>
    </source>
</reference>
<evidence type="ECO:0000256" key="2">
    <source>
        <dbReference type="ARBA" id="ARBA00038210"/>
    </source>
</evidence>